<proteinExistence type="predicted"/>
<protein>
    <submittedName>
        <fullName evidence="2">8100_t:CDS:1</fullName>
    </submittedName>
</protein>
<gene>
    <name evidence="2" type="ORF">DERYTH_LOCUS5695</name>
</gene>
<accession>A0A9N9B9B4</accession>
<feature type="region of interest" description="Disordered" evidence="1">
    <location>
        <begin position="1"/>
        <end position="37"/>
    </location>
</feature>
<comment type="caution">
    <text evidence="2">The sequence shown here is derived from an EMBL/GenBank/DDBJ whole genome shotgun (WGS) entry which is preliminary data.</text>
</comment>
<organism evidence="2 3">
    <name type="scientific">Dentiscutata erythropus</name>
    <dbReference type="NCBI Taxonomy" id="1348616"/>
    <lineage>
        <taxon>Eukaryota</taxon>
        <taxon>Fungi</taxon>
        <taxon>Fungi incertae sedis</taxon>
        <taxon>Mucoromycota</taxon>
        <taxon>Glomeromycotina</taxon>
        <taxon>Glomeromycetes</taxon>
        <taxon>Diversisporales</taxon>
        <taxon>Gigasporaceae</taxon>
        <taxon>Dentiscutata</taxon>
    </lineage>
</organism>
<reference evidence="2" key="1">
    <citation type="submission" date="2021-06" db="EMBL/GenBank/DDBJ databases">
        <authorList>
            <person name="Kallberg Y."/>
            <person name="Tangrot J."/>
            <person name="Rosling A."/>
        </authorList>
    </citation>
    <scope>NUCLEOTIDE SEQUENCE</scope>
    <source>
        <strain evidence="2">MA453B</strain>
    </source>
</reference>
<dbReference type="Proteomes" id="UP000789405">
    <property type="component" value="Unassembled WGS sequence"/>
</dbReference>
<dbReference type="EMBL" id="CAJVPY010002421">
    <property type="protein sequence ID" value="CAG8560115.1"/>
    <property type="molecule type" value="Genomic_DNA"/>
</dbReference>
<evidence type="ECO:0000313" key="3">
    <source>
        <dbReference type="Proteomes" id="UP000789405"/>
    </source>
</evidence>
<keyword evidence="3" id="KW-1185">Reference proteome</keyword>
<dbReference type="AlphaFoldDB" id="A0A9N9B9B4"/>
<evidence type="ECO:0000313" key="2">
    <source>
        <dbReference type="EMBL" id="CAG8560115.1"/>
    </source>
</evidence>
<evidence type="ECO:0000256" key="1">
    <source>
        <dbReference type="SAM" id="MobiDB-lite"/>
    </source>
</evidence>
<sequence>MPKRSLIIRTKKAAQTKQSRSPNVGAEHRSKRLASKESQNIAITDLQEPLSATRILSNKQACNSPSKAQNVATTKTQNVATMEGQNIATTESQNVATMEGQNIATTEGQNIATTEDQNIATMEGQNIATMEGRTTESQNIATTEGRNIATMEGRNIATIEGRNIATMEGRTTECQNIATMEEQVHNFSSGTSSTSISETNSGILGKPQYTNRSFFAPDYEFKSIGLNFSLYKEHMTTFLDDDEDNYSVNQLFASDATVFEIATKVANRPEILHIANMIYQSKQQRWDQPSTSQEFPFREQSTSLPNPEQLSIKESTLEVRLRIWLEELKCLFLRTQNPSQAAFDKLVAATLPSFKLADDDFQQLLEKSRSMFNDFRHVFNKDLKNIACDNCNEDALDKNALSRYIDYNITKKILKRYLACARELEFAEMTRDALKRFVQAAFKLHVTHTHKEAQREFSSYKKVLDEIKNMNSITLSLDIPTRGKSDILRIFTV</sequence>
<dbReference type="OrthoDB" id="2445134at2759"/>
<name>A0A9N9B9B4_9GLOM</name>